<dbReference type="EMBL" id="CM039439">
    <property type="protein sequence ID" value="KAI4297665.1"/>
    <property type="molecule type" value="Genomic_DNA"/>
</dbReference>
<sequence length="140" mass="15892">MEFLEAHPEGVNAIISEFWETALHLAVTFEHLHIVKELVNKMQEGDLERKNEFGETALVTAACTGIIEMAKCMIEKNRNLPMILINFDTLPVTQALLSNQKEMARYLYLVTPLEELVPEKGYHGANFLRQCFLSDAIGEL</sequence>
<keyword evidence="2" id="KW-1185">Reference proteome</keyword>
<accession>A0ACB9KKL1</accession>
<protein>
    <submittedName>
        <fullName evidence="1">Uncharacterized protein</fullName>
    </submittedName>
</protein>
<name>A0ACB9KKL1_BAUVA</name>
<dbReference type="Proteomes" id="UP000828941">
    <property type="component" value="Chromosome 14"/>
</dbReference>
<gene>
    <name evidence="1" type="ORF">L6164_037547</name>
</gene>
<evidence type="ECO:0000313" key="1">
    <source>
        <dbReference type="EMBL" id="KAI4297665.1"/>
    </source>
</evidence>
<evidence type="ECO:0000313" key="2">
    <source>
        <dbReference type="Proteomes" id="UP000828941"/>
    </source>
</evidence>
<organism evidence="1 2">
    <name type="scientific">Bauhinia variegata</name>
    <name type="common">Purple orchid tree</name>
    <name type="synonym">Phanera variegata</name>
    <dbReference type="NCBI Taxonomy" id="167791"/>
    <lineage>
        <taxon>Eukaryota</taxon>
        <taxon>Viridiplantae</taxon>
        <taxon>Streptophyta</taxon>
        <taxon>Embryophyta</taxon>
        <taxon>Tracheophyta</taxon>
        <taxon>Spermatophyta</taxon>
        <taxon>Magnoliopsida</taxon>
        <taxon>eudicotyledons</taxon>
        <taxon>Gunneridae</taxon>
        <taxon>Pentapetalae</taxon>
        <taxon>rosids</taxon>
        <taxon>fabids</taxon>
        <taxon>Fabales</taxon>
        <taxon>Fabaceae</taxon>
        <taxon>Cercidoideae</taxon>
        <taxon>Cercideae</taxon>
        <taxon>Bauhiniinae</taxon>
        <taxon>Bauhinia</taxon>
    </lineage>
</organism>
<comment type="caution">
    <text evidence="1">The sequence shown here is derived from an EMBL/GenBank/DDBJ whole genome shotgun (WGS) entry which is preliminary data.</text>
</comment>
<reference evidence="1 2" key="1">
    <citation type="journal article" date="2022" name="DNA Res.">
        <title>Chromosomal-level genome assembly of the orchid tree Bauhinia variegata (Leguminosae; Cercidoideae) supports the allotetraploid origin hypothesis of Bauhinia.</title>
        <authorList>
            <person name="Zhong Y."/>
            <person name="Chen Y."/>
            <person name="Zheng D."/>
            <person name="Pang J."/>
            <person name="Liu Y."/>
            <person name="Luo S."/>
            <person name="Meng S."/>
            <person name="Qian L."/>
            <person name="Wei D."/>
            <person name="Dai S."/>
            <person name="Zhou R."/>
        </authorList>
    </citation>
    <scope>NUCLEOTIDE SEQUENCE [LARGE SCALE GENOMIC DNA]</scope>
    <source>
        <strain evidence="1">BV-YZ2020</strain>
    </source>
</reference>
<proteinExistence type="predicted"/>